<organism evidence="1 2">
    <name type="scientific">Bradyrhizobium manausense</name>
    <dbReference type="NCBI Taxonomy" id="989370"/>
    <lineage>
        <taxon>Bacteria</taxon>
        <taxon>Pseudomonadati</taxon>
        <taxon>Pseudomonadota</taxon>
        <taxon>Alphaproteobacteria</taxon>
        <taxon>Hyphomicrobiales</taxon>
        <taxon>Nitrobacteraceae</taxon>
        <taxon>Bradyrhizobium</taxon>
    </lineage>
</organism>
<accession>A0A0R3CQN3</accession>
<evidence type="ECO:0000313" key="1">
    <source>
        <dbReference type="EMBL" id="KRQ00065.1"/>
    </source>
</evidence>
<dbReference type="EMBL" id="LJYG01000116">
    <property type="protein sequence ID" value="KRQ00065.1"/>
    <property type="molecule type" value="Genomic_DNA"/>
</dbReference>
<dbReference type="STRING" id="989370.AOQ71_40660"/>
<evidence type="ECO:0000313" key="2">
    <source>
        <dbReference type="Proteomes" id="UP000051936"/>
    </source>
</evidence>
<keyword evidence="2" id="KW-1185">Reference proteome</keyword>
<dbReference type="AlphaFoldDB" id="A0A0R3CQN3"/>
<sequence length="63" mass="7119">MHPLARTGSLAATCSAKFRATMIIPMRNDEAFKFAAMHICAGEASRHDVHEFVRRLLQSFWAN</sequence>
<dbReference type="Proteomes" id="UP000051936">
    <property type="component" value="Unassembled WGS sequence"/>
</dbReference>
<proteinExistence type="predicted"/>
<comment type="caution">
    <text evidence="1">The sequence shown here is derived from an EMBL/GenBank/DDBJ whole genome shotgun (WGS) entry which is preliminary data.</text>
</comment>
<gene>
    <name evidence="1" type="ORF">AOQ71_40660</name>
</gene>
<reference evidence="1 2" key="1">
    <citation type="submission" date="2015-09" db="EMBL/GenBank/DDBJ databases">
        <title>Draft Genome Sequence of Bradyrhizobium manausense Strain BR 3351T, a Novel Symbiotic Nitrogen-Fixing Alphaproteobacterium Isolated from Brazilian Amazon Rain Forest.</title>
        <authorList>
            <person name="De Araujo J.L."/>
            <person name="Zilli J.E."/>
        </authorList>
    </citation>
    <scope>NUCLEOTIDE SEQUENCE [LARGE SCALE GENOMIC DNA]</scope>
    <source>
        <strain evidence="1 2">BR3351</strain>
    </source>
</reference>
<name>A0A0R3CQN3_9BRAD</name>
<protein>
    <submittedName>
        <fullName evidence="1">Uncharacterized protein</fullName>
    </submittedName>
</protein>